<dbReference type="Proteomes" id="UP000239576">
    <property type="component" value="Unassembled WGS sequence"/>
</dbReference>
<sequence length="344" mass="39054">MSNVRRRGEQIRQFILTNVEEHSRDVVALTSQEFGITRQAVNKHMQRLVEQKAIVVRGSTKNRSYHLKPLVEWMQTYQLANNLEEDMVWGADIKPLMVDLPNNVKDIWIYGFTEMLNNAIDHSSGKTVSVQLDKTAVDTQIIIQDDGEGIFKKIQKALQLHDDRHAVLELAKGKLTTDPTRHSGQGIFFTSRMFDKFAILSGSVYFSHEFNTAEDWIFESGGFQPGTTVFMKLHNHASRTSKQVFDSFSSGDDYAFTKTVVPVRLAQYGEERLVSRSQAKRLLAGVDKFRVVVFDFSGVEAIGQAFADEVFRVFKHQHPDMQIMSLNASQEVAQMISRAESDAT</sequence>
<evidence type="ECO:0000259" key="1">
    <source>
        <dbReference type="Pfam" id="PF02518"/>
    </source>
</evidence>
<comment type="caution">
    <text evidence="3">The sequence shown here is derived from an EMBL/GenBank/DDBJ whole genome shotgun (WGS) entry which is preliminary data.</text>
</comment>
<reference evidence="3 4" key="2">
    <citation type="submission" date="2018-03" db="EMBL/GenBank/DDBJ databases">
        <title>The ancient ancestry and fast evolution of plastids.</title>
        <authorList>
            <person name="Moore K.R."/>
            <person name="Magnabosco C."/>
            <person name="Momper L."/>
            <person name="Gold D.A."/>
            <person name="Bosak T."/>
            <person name="Fournier G.P."/>
        </authorList>
    </citation>
    <scope>NUCLEOTIDE SEQUENCE [LARGE SCALE GENOMIC DNA]</scope>
    <source>
        <strain evidence="3 4">ULC18</strain>
    </source>
</reference>
<feature type="domain" description="DUF4325" evidence="2">
    <location>
        <begin position="278"/>
        <end position="326"/>
    </location>
</feature>
<evidence type="ECO:0000259" key="2">
    <source>
        <dbReference type="Pfam" id="PF14213"/>
    </source>
</evidence>
<evidence type="ECO:0000313" key="4">
    <source>
        <dbReference type="Proteomes" id="UP000239576"/>
    </source>
</evidence>
<dbReference type="Pfam" id="PF02518">
    <property type="entry name" value="HATPase_c"/>
    <property type="match status" value="1"/>
</dbReference>
<dbReference type="InterPro" id="IPR025474">
    <property type="entry name" value="DUF4325"/>
</dbReference>
<dbReference type="InterPro" id="IPR036890">
    <property type="entry name" value="HATPase_C_sf"/>
</dbReference>
<dbReference type="SUPFAM" id="SSF55874">
    <property type="entry name" value="ATPase domain of HSP90 chaperone/DNA topoisomerase II/histidine kinase"/>
    <property type="match status" value="1"/>
</dbReference>
<feature type="domain" description="Histidine kinase/HSP90-like ATPase" evidence="1">
    <location>
        <begin position="112"/>
        <end position="206"/>
    </location>
</feature>
<gene>
    <name evidence="3" type="ORF">C7B82_23485</name>
</gene>
<protein>
    <submittedName>
        <fullName evidence="3">ArsR family transcriptional regulator</fullName>
    </submittedName>
</protein>
<proteinExistence type="predicted"/>
<dbReference type="OrthoDB" id="1778336at2"/>
<dbReference type="AlphaFoldDB" id="A0A2T1DY29"/>
<dbReference type="Gene3D" id="1.10.10.10">
    <property type="entry name" value="Winged helix-like DNA-binding domain superfamily/Winged helix DNA-binding domain"/>
    <property type="match status" value="1"/>
</dbReference>
<dbReference type="Gene3D" id="3.30.565.10">
    <property type="entry name" value="Histidine kinase-like ATPase, C-terminal domain"/>
    <property type="match status" value="1"/>
</dbReference>
<dbReference type="InterPro" id="IPR003594">
    <property type="entry name" value="HATPase_dom"/>
</dbReference>
<dbReference type="RefSeq" id="WP_106259084.1">
    <property type="nucleotide sequence ID" value="NZ_CAWNSW010000164.1"/>
</dbReference>
<organism evidence="3 4">
    <name type="scientific">Stenomitos frigidus ULC18</name>
    <dbReference type="NCBI Taxonomy" id="2107698"/>
    <lineage>
        <taxon>Bacteria</taxon>
        <taxon>Bacillati</taxon>
        <taxon>Cyanobacteriota</taxon>
        <taxon>Cyanophyceae</taxon>
        <taxon>Leptolyngbyales</taxon>
        <taxon>Leptolyngbyaceae</taxon>
        <taxon>Stenomitos</taxon>
    </lineage>
</organism>
<name>A0A2T1DY29_9CYAN</name>
<keyword evidence="4" id="KW-1185">Reference proteome</keyword>
<dbReference type="EMBL" id="PVWK01000126">
    <property type="protein sequence ID" value="PSB25382.1"/>
    <property type="molecule type" value="Genomic_DNA"/>
</dbReference>
<accession>A0A2T1DY29</accession>
<reference evidence="4" key="1">
    <citation type="submission" date="2018-02" db="EMBL/GenBank/DDBJ databases">
        <authorList>
            <person name="Moore K."/>
            <person name="Momper L."/>
        </authorList>
    </citation>
    <scope>NUCLEOTIDE SEQUENCE [LARGE SCALE GENOMIC DNA]</scope>
    <source>
        <strain evidence="4">ULC18</strain>
    </source>
</reference>
<dbReference type="Pfam" id="PF14213">
    <property type="entry name" value="DUF4325"/>
    <property type="match status" value="1"/>
</dbReference>
<evidence type="ECO:0000313" key="3">
    <source>
        <dbReference type="EMBL" id="PSB25382.1"/>
    </source>
</evidence>
<dbReference type="InterPro" id="IPR036388">
    <property type="entry name" value="WH-like_DNA-bd_sf"/>
</dbReference>